<reference evidence="3" key="1">
    <citation type="submission" date="2021-02" db="EMBL/GenBank/DDBJ databases">
        <authorList>
            <person name="Dougan E. K."/>
            <person name="Rhodes N."/>
            <person name="Thang M."/>
            <person name="Chan C."/>
        </authorList>
    </citation>
    <scope>NUCLEOTIDE SEQUENCE</scope>
</reference>
<evidence type="ECO:0000256" key="2">
    <source>
        <dbReference type="SAM" id="MobiDB-lite"/>
    </source>
</evidence>
<feature type="compositionally biased region" description="Low complexity" evidence="2">
    <location>
        <begin position="1371"/>
        <end position="1398"/>
    </location>
</feature>
<feature type="coiled-coil region" evidence="1">
    <location>
        <begin position="1040"/>
        <end position="1067"/>
    </location>
</feature>
<proteinExistence type="predicted"/>
<dbReference type="EMBL" id="CAJNJA010016395">
    <property type="protein sequence ID" value="CAE7379959.1"/>
    <property type="molecule type" value="Genomic_DNA"/>
</dbReference>
<dbReference type="Proteomes" id="UP000601435">
    <property type="component" value="Unassembled WGS sequence"/>
</dbReference>
<dbReference type="OrthoDB" id="427773at2759"/>
<feature type="region of interest" description="Disordered" evidence="2">
    <location>
        <begin position="869"/>
        <end position="890"/>
    </location>
</feature>
<sequence>MAGCGPASKIRRLDTEVFSRVPGAGVDNAKNLVDWPAYATGGLQDAAVAAGHPPRHLAEHFAGRKTIYVSSSYSGMGTFEHCMKRLAAACAGAVENTGVKFWSASECDKAVRDMLLQSSGCPEHVFGDLTERVDSKVLARMKHAVGCLQHRAQELAATKQTPAQKKVELGKLNVRCMQKLLELAMEAVAADRGGASRCCYCYVHDQLCPLLPPGLDEDADSLLLEAGGNTCVSFSPQGKQAKWLHDSAVVAAVWLAWCAGHCDMVMQECSHMFNTSEAMQTAFPPDHGWHTSTVTVACKDLGIPMNRPRNFSWTVRLRRLSMVTSLTSSLFLQLCGSELQCTGHDFFILAEDAAHEYLQATTEKLLHGEVGFRKYLSEGCLQRLQDYETFYSKQLAEGKVVELPVVDLSQNVSVRATLSTMLPSLLTGSCVWGMKHNRPLTALELFFAMGWPAPVVLDDDNFHAEFPFLQTQFEQTHARALTKMVGNSFHCRVAGLFLDVLSFFVQWRHRKVRRGMCFAGAAEVHPKCFALHCSMAALLAEAASLAGDSIDEDWKQFQLPELGQEEAKVEETAQASGKRGRKGGGKGKGGGEKDNSKGKGKLGVIKKPKVIKGPVKCRGCKKKILPDQQAPNFPGCWGCKRALDNIWKCACRQGEQACEFVQECRRDDEACYRLVQSYLKNCPEKLPDGTTAGRRRGKWCIVKYMESVRASSGLVKDCVGEFMSKMVYQEFALTARGGRKSAAEIEAQWEKWGKDVEKGSMQQTLYDYKGPGASLRVWVATKDTLSFRSEYFHTKEVACEGDSIKKGTDEDVDRLRSEIMSGHGQGVGAGMEQAAKAMALNGQDAFQEGASGFLNVLDLQNDVFMLEAGEADGEQDKNSTTTDEPSPKKPRLWIDRDRIVSQTIRTVRSQHETFETKAMVQLDRQQAYLKAFLSEHEAESKGDFKGEYETLRTRVQGLELCLRNRDEEKVKQFIGLFGHVDSPAPPCEDYDKLRPLCVFPAMIEEYNKCTEQEHLKEVSAALAAVREPISQLLAGALRAEKSLKVALDKAKKQAEQKQAKAQKALAANASQGLAIFDQGVANASAIPVFKADALGQGDNVPDLSKPFIVHIDEWVAEINQEMSVTRQKVDAFKVMFDTLRAQHKGSRASKLMKDLLSDKEAEVDFEAKVYALLKHVSGLVETSKLSKDIQEVMAVSAFGLDQSYDKVSCESASMACARFNVSGARSVVVAHTLEVIGYMQRKGVSGNISVARMASFFRSLSATTIADFKAQCTLQQATVGPGDLLYLPAGAVVAELARACNIGLRLPLVVNAAGHANVAMTFARRRDEIAHQIETSQLPDGQKQLLKQEHALVESLVKAVSLAEKAENPKPECAAETAANPTPEPAADAAANPKPESAGIKDPAQ</sequence>
<organism evidence="3 4">
    <name type="scientific">Symbiodinium necroappetens</name>
    <dbReference type="NCBI Taxonomy" id="1628268"/>
    <lineage>
        <taxon>Eukaryota</taxon>
        <taxon>Sar</taxon>
        <taxon>Alveolata</taxon>
        <taxon>Dinophyceae</taxon>
        <taxon>Suessiales</taxon>
        <taxon>Symbiodiniaceae</taxon>
        <taxon>Symbiodinium</taxon>
    </lineage>
</organism>
<evidence type="ECO:0000256" key="1">
    <source>
        <dbReference type="SAM" id="Coils"/>
    </source>
</evidence>
<evidence type="ECO:0000313" key="4">
    <source>
        <dbReference type="Proteomes" id="UP000601435"/>
    </source>
</evidence>
<evidence type="ECO:0000313" key="3">
    <source>
        <dbReference type="EMBL" id="CAE7379959.1"/>
    </source>
</evidence>
<gene>
    <name evidence="3" type="ORF">SNEC2469_LOCUS10275</name>
</gene>
<feature type="region of interest" description="Disordered" evidence="2">
    <location>
        <begin position="1366"/>
        <end position="1405"/>
    </location>
</feature>
<feature type="region of interest" description="Disordered" evidence="2">
    <location>
        <begin position="565"/>
        <end position="601"/>
    </location>
</feature>
<keyword evidence="4" id="KW-1185">Reference proteome</keyword>
<keyword evidence="1" id="KW-0175">Coiled coil</keyword>
<protein>
    <submittedName>
        <fullName evidence="3">Uncharacterized protein</fullName>
    </submittedName>
</protein>
<comment type="caution">
    <text evidence="3">The sequence shown here is derived from an EMBL/GenBank/DDBJ whole genome shotgun (WGS) entry which is preliminary data.</text>
</comment>
<accession>A0A812Q7Z3</accession>
<name>A0A812Q7Z3_9DINO</name>